<keyword evidence="1" id="KW-0812">Transmembrane</keyword>
<reference evidence="2 3" key="2">
    <citation type="submission" date="2020-03" db="EMBL/GenBank/DDBJ databases">
        <authorList>
            <person name="Ichikawa N."/>
            <person name="Kimura A."/>
            <person name="Kitahashi Y."/>
            <person name="Uohara A."/>
        </authorList>
    </citation>
    <scope>NUCLEOTIDE SEQUENCE [LARGE SCALE GENOMIC DNA]</scope>
    <source>
        <strain evidence="2 3">NBRC 105367</strain>
    </source>
</reference>
<dbReference type="KEGG" id="psuu:Psuf_011700"/>
<keyword evidence="3" id="KW-1185">Reference proteome</keyword>
<feature type="transmembrane region" description="Helical" evidence="1">
    <location>
        <begin position="298"/>
        <end position="317"/>
    </location>
</feature>
<evidence type="ECO:0000313" key="2">
    <source>
        <dbReference type="EMBL" id="BCB83857.1"/>
    </source>
</evidence>
<gene>
    <name evidence="2" type="ORF">Psuf_011700</name>
</gene>
<dbReference type="Proteomes" id="UP000503011">
    <property type="component" value="Chromosome"/>
</dbReference>
<keyword evidence="1" id="KW-1133">Transmembrane helix</keyword>
<reference evidence="2 3" key="1">
    <citation type="submission" date="2020-03" db="EMBL/GenBank/DDBJ databases">
        <title>Whole genome shotgun sequence of Phytohabitans suffuscus NBRC 105367.</title>
        <authorList>
            <person name="Komaki H."/>
            <person name="Tamura T."/>
        </authorList>
    </citation>
    <scope>NUCLEOTIDE SEQUENCE [LARGE SCALE GENOMIC DNA]</scope>
    <source>
        <strain evidence="2 3">NBRC 105367</strain>
    </source>
</reference>
<evidence type="ECO:0000256" key="1">
    <source>
        <dbReference type="SAM" id="Phobius"/>
    </source>
</evidence>
<protein>
    <recommendedName>
        <fullName evidence="4">Peptidase</fullName>
    </recommendedName>
</protein>
<accession>A0A6F8YCR9</accession>
<dbReference type="AlphaFoldDB" id="A0A6F8YCR9"/>
<name>A0A6F8YCR9_9ACTN</name>
<proteinExistence type="predicted"/>
<evidence type="ECO:0008006" key="4">
    <source>
        <dbReference type="Google" id="ProtNLM"/>
    </source>
</evidence>
<organism evidence="2 3">
    <name type="scientific">Phytohabitans suffuscus</name>
    <dbReference type="NCBI Taxonomy" id="624315"/>
    <lineage>
        <taxon>Bacteria</taxon>
        <taxon>Bacillati</taxon>
        <taxon>Actinomycetota</taxon>
        <taxon>Actinomycetes</taxon>
        <taxon>Micromonosporales</taxon>
        <taxon>Micromonosporaceae</taxon>
    </lineage>
</organism>
<dbReference type="EMBL" id="AP022871">
    <property type="protein sequence ID" value="BCB83857.1"/>
    <property type="molecule type" value="Genomic_DNA"/>
</dbReference>
<sequence>MGMCAAGSPASGAHAAPAALSPPDGGSFGIQLLDAPSNRRDDPRAHRYIVDHLPPGEAIQRRVRVVNNSPDKLRMEVYPAAATVDKSGFRFLPGEATNELTSWMSIQPATLTLDAGQEATPTVTIRVPPRASAGERYAVIWASVSSKPVADGTVRQVNRAGVRVYLDIGPGGDPPADFSIGPVTPRRGKDGSPSVHITVDNTGQRALDISGDLSLSDGPAGARAGPFKVGNGTTVAVGGSRTIAVPLPRNLPDGHWTLKVELRSGQVTRTASGRVTFPKPGQSGIGAFFSGEHTTRTLIAGSVAVPLLVLAGLALIARRSRLRNSQTG</sequence>
<evidence type="ECO:0000313" key="3">
    <source>
        <dbReference type="Proteomes" id="UP000503011"/>
    </source>
</evidence>
<keyword evidence="1" id="KW-0472">Membrane</keyword>